<dbReference type="InterPro" id="IPR014464">
    <property type="entry name" value="CvfB_fam"/>
</dbReference>
<evidence type="ECO:0000313" key="4">
    <source>
        <dbReference type="EMBL" id="GAA3935009.1"/>
    </source>
</evidence>
<comment type="caution">
    <text evidence="4">The sequence shown here is derived from an EMBL/GenBank/DDBJ whole genome shotgun (WGS) entry which is preliminary data.</text>
</comment>
<dbReference type="InterPro" id="IPR040764">
    <property type="entry name" value="CvfB_WH"/>
</dbReference>
<protein>
    <submittedName>
        <fullName evidence="4">S1-like domain-containing RNA-binding protein</fullName>
    </submittedName>
</protein>
<evidence type="ECO:0000256" key="1">
    <source>
        <dbReference type="PIRNR" id="PIRNR012524"/>
    </source>
</evidence>
<dbReference type="Gene3D" id="2.40.50.140">
    <property type="entry name" value="Nucleic acid-binding proteins"/>
    <property type="match status" value="2"/>
</dbReference>
<keyword evidence="5" id="KW-1185">Reference proteome</keyword>
<proteinExistence type="inferred from homology"/>
<dbReference type="InterPro" id="IPR012340">
    <property type="entry name" value="NA-bd_OB-fold"/>
</dbReference>
<sequence length="277" mass="31404">MATIGRRNTLEVVKIVDFGVYLDGEQLDEILLPKRYVPKDCAVGDMVDVFIYLDSDDKLIATTLNPKAMLNEVAKLKVVSVNEVGAFLDWGLPKDLLVPFGEQHVKMEEGRSYNVYIYQHQETHRIAASSKLNRFVGKTEADYRSGDPVELFVTDRTDIGYSAVINNAHWGVLFEEDLYRPLRKGQKINGYIKRVREDGKIDLSLQKVGYQKVDDLSRRVMNVLRAEGGYLALSDKSPAQAIHDKFGVSKNAYKMTIGALYKQRKITIDREGIKLID</sequence>
<dbReference type="Proteomes" id="UP001501565">
    <property type="component" value="Unassembled WGS sequence"/>
</dbReference>
<gene>
    <name evidence="4" type="ORF">GCM10022277_34450</name>
</gene>
<dbReference type="PANTHER" id="PTHR37296:SF1">
    <property type="entry name" value="CONSERVED VIRULENCE FACTOR B"/>
    <property type="match status" value="1"/>
</dbReference>
<comment type="similarity">
    <text evidence="1">Belongs to the CvfB family.</text>
</comment>
<dbReference type="RefSeq" id="WP_344799841.1">
    <property type="nucleotide sequence ID" value="NZ_BAABBN010000012.1"/>
</dbReference>
<dbReference type="PANTHER" id="PTHR37296">
    <property type="entry name" value="CONSERVED VIRULENCE FACTOR B"/>
    <property type="match status" value="1"/>
</dbReference>
<evidence type="ECO:0000313" key="5">
    <source>
        <dbReference type="Proteomes" id="UP001501565"/>
    </source>
</evidence>
<dbReference type="Gene3D" id="1.10.10.10">
    <property type="entry name" value="Winged helix-like DNA-binding domain superfamily/Winged helix DNA-binding domain"/>
    <property type="match status" value="1"/>
</dbReference>
<name>A0ABP7N274_9GAMM</name>
<evidence type="ECO:0000259" key="3">
    <source>
        <dbReference type="Pfam" id="PF17783"/>
    </source>
</evidence>
<feature type="domain" description="Conserved virulence factor B-like winged helix" evidence="3">
    <location>
        <begin position="219"/>
        <end position="275"/>
    </location>
</feature>
<dbReference type="EMBL" id="BAABBN010000012">
    <property type="protein sequence ID" value="GAA3935009.1"/>
    <property type="molecule type" value="Genomic_DNA"/>
</dbReference>
<feature type="domain" description="Conserved virulence factor B first S1" evidence="2">
    <location>
        <begin position="4"/>
        <end position="63"/>
    </location>
</feature>
<accession>A0ABP7N274</accession>
<dbReference type="InterPro" id="IPR039566">
    <property type="entry name" value="CvfB_S1_st"/>
</dbReference>
<reference evidence="5" key="1">
    <citation type="journal article" date="2019" name="Int. J. Syst. Evol. Microbiol.">
        <title>The Global Catalogue of Microorganisms (GCM) 10K type strain sequencing project: providing services to taxonomists for standard genome sequencing and annotation.</title>
        <authorList>
            <consortium name="The Broad Institute Genomics Platform"/>
            <consortium name="The Broad Institute Genome Sequencing Center for Infectious Disease"/>
            <person name="Wu L."/>
            <person name="Ma J."/>
        </authorList>
    </citation>
    <scope>NUCLEOTIDE SEQUENCE [LARGE SCALE GENOMIC DNA]</scope>
    <source>
        <strain evidence="5">JCM 17551</strain>
    </source>
</reference>
<dbReference type="Pfam" id="PF17783">
    <property type="entry name" value="WHD_CvfB"/>
    <property type="match status" value="1"/>
</dbReference>
<dbReference type="InterPro" id="IPR036388">
    <property type="entry name" value="WH-like_DNA-bd_sf"/>
</dbReference>
<dbReference type="Pfam" id="PF13509">
    <property type="entry name" value="S1_2"/>
    <property type="match status" value="2"/>
</dbReference>
<feature type="domain" description="Conserved virulence factor B first S1" evidence="2">
    <location>
        <begin position="73"/>
        <end position="127"/>
    </location>
</feature>
<dbReference type="PIRSF" id="PIRSF012524">
    <property type="entry name" value="YitL_S1"/>
    <property type="match status" value="1"/>
</dbReference>
<organism evidence="4 5">
    <name type="scientific">Litoribacillus peritrichatus</name>
    <dbReference type="NCBI Taxonomy" id="718191"/>
    <lineage>
        <taxon>Bacteria</taxon>
        <taxon>Pseudomonadati</taxon>
        <taxon>Pseudomonadota</taxon>
        <taxon>Gammaproteobacteria</taxon>
        <taxon>Oceanospirillales</taxon>
        <taxon>Oceanospirillaceae</taxon>
        <taxon>Litoribacillus</taxon>
    </lineage>
</organism>
<dbReference type="SUPFAM" id="SSF50249">
    <property type="entry name" value="Nucleic acid-binding proteins"/>
    <property type="match status" value="1"/>
</dbReference>
<evidence type="ECO:0000259" key="2">
    <source>
        <dbReference type="Pfam" id="PF13509"/>
    </source>
</evidence>